<organism evidence="8 9">
    <name type="scientific">Chryseosolibacter indicus</name>
    <dbReference type="NCBI Taxonomy" id="2782351"/>
    <lineage>
        <taxon>Bacteria</taxon>
        <taxon>Pseudomonadati</taxon>
        <taxon>Bacteroidota</taxon>
        <taxon>Cytophagia</taxon>
        <taxon>Cytophagales</taxon>
        <taxon>Chryseotaleaceae</taxon>
        <taxon>Chryseosolibacter</taxon>
    </lineage>
</organism>
<dbReference type="Pfam" id="PF09335">
    <property type="entry name" value="VTT_dom"/>
    <property type="match status" value="1"/>
</dbReference>
<keyword evidence="3 6" id="KW-0812">Transmembrane</keyword>
<feature type="transmembrane region" description="Helical" evidence="6">
    <location>
        <begin position="206"/>
        <end position="227"/>
    </location>
</feature>
<dbReference type="Proteomes" id="UP000772618">
    <property type="component" value="Unassembled WGS sequence"/>
</dbReference>
<feature type="transmembrane region" description="Helical" evidence="6">
    <location>
        <begin position="20"/>
        <end position="43"/>
    </location>
</feature>
<evidence type="ECO:0000256" key="4">
    <source>
        <dbReference type="ARBA" id="ARBA00022989"/>
    </source>
</evidence>
<feature type="domain" description="VTT" evidence="7">
    <location>
        <begin position="86"/>
        <end position="202"/>
    </location>
</feature>
<dbReference type="EMBL" id="JAHESD010000058">
    <property type="protein sequence ID" value="MBT1705533.1"/>
    <property type="molecule type" value="Genomic_DNA"/>
</dbReference>
<evidence type="ECO:0000256" key="5">
    <source>
        <dbReference type="ARBA" id="ARBA00023136"/>
    </source>
</evidence>
<dbReference type="InterPro" id="IPR032816">
    <property type="entry name" value="VTT_dom"/>
</dbReference>
<accession>A0ABS5VWU6</accession>
<evidence type="ECO:0000259" key="7">
    <source>
        <dbReference type="Pfam" id="PF09335"/>
    </source>
</evidence>
<protein>
    <recommendedName>
        <fullName evidence="6">TVP38/TMEM64 family membrane protein</fullName>
    </recommendedName>
</protein>
<dbReference type="PANTHER" id="PTHR12677">
    <property type="entry name" value="GOLGI APPARATUS MEMBRANE PROTEIN TVP38-RELATED"/>
    <property type="match status" value="1"/>
</dbReference>
<reference evidence="8 9" key="1">
    <citation type="submission" date="2021-05" db="EMBL/GenBank/DDBJ databases">
        <title>A Polyphasic approach of four new species of the genus Ohtaekwangia: Ohtaekwangia histidinii sp. nov., Ohtaekwangia cretensis sp. nov., Ohtaekwangia indiensis sp. nov., Ohtaekwangia reichenbachii sp. nov. from diverse environment.</title>
        <authorList>
            <person name="Octaviana S."/>
        </authorList>
    </citation>
    <scope>NUCLEOTIDE SEQUENCE [LARGE SCALE GENOMIC DNA]</scope>
    <source>
        <strain evidence="8 9">PWU20</strain>
    </source>
</reference>
<feature type="transmembrane region" description="Helical" evidence="6">
    <location>
        <begin position="182"/>
        <end position="200"/>
    </location>
</feature>
<sequence>MKTRNKNIVTNTGTSKLPLIVSISVIVIMVGSYFLIPGFQSFINEAYEVLTSDDEQRTKEWVSQFGFWGPLVIIVVMILQMFLFVVPNVLLMMIAILSYGPVWGSIIAWVGIFAASTVGYFIGRRLSFVTVSKFVSVSTQDKLASFVKDYGMGAVFIFRLSSFSNDSLSLVAGILKMSYRKFILSSVTGIIPLIVLLAIFGRNGKIENALLIIGGISVICLILYIIIDKRRKRAKSLASGSFAYSSQKKNKNS</sequence>
<keyword evidence="9" id="KW-1185">Reference proteome</keyword>
<dbReference type="PANTHER" id="PTHR12677:SF59">
    <property type="entry name" value="GOLGI APPARATUS MEMBRANE PROTEIN TVP38-RELATED"/>
    <property type="match status" value="1"/>
</dbReference>
<comment type="subcellular location">
    <subcellularLocation>
        <location evidence="1 6">Cell membrane</location>
        <topology evidence="1 6">Multi-pass membrane protein</topology>
    </subcellularLocation>
</comment>
<keyword evidence="4 6" id="KW-1133">Transmembrane helix</keyword>
<feature type="transmembrane region" description="Helical" evidence="6">
    <location>
        <begin position="102"/>
        <end position="123"/>
    </location>
</feature>
<keyword evidence="5 6" id="KW-0472">Membrane</keyword>
<evidence type="ECO:0000256" key="6">
    <source>
        <dbReference type="RuleBase" id="RU366058"/>
    </source>
</evidence>
<keyword evidence="2 6" id="KW-1003">Cell membrane</keyword>
<evidence type="ECO:0000256" key="3">
    <source>
        <dbReference type="ARBA" id="ARBA00022692"/>
    </source>
</evidence>
<dbReference type="InterPro" id="IPR015414">
    <property type="entry name" value="TMEM64"/>
</dbReference>
<evidence type="ECO:0000256" key="2">
    <source>
        <dbReference type="ARBA" id="ARBA00022475"/>
    </source>
</evidence>
<feature type="transmembrane region" description="Helical" evidence="6">
    <location>
        <begin position="67"/>
        <end position="90"/>
    </location>
</feature>
<name>A0ABS5VWU6_9BACT</name>
<comment type="caution">
    <text evidence="8">The sequence shown here is derived from an EMBL/GenBank/DDBJ whole genome shotgun (WGS) entry which is preliminary data.</text>
</comment>
<evidence type="ECO:0000256" key="1">
    <source>
        <dbReference type="ARBA" id="ARBA00004651"/>
    </source>
</evidence>
<comment type="similarity">
    <text evidence="6">Belongs to the TVP38/TMEM64 family.</text>
</comment>
<evidence type="ECO:0000313" key="8">
    <source>
        <dbReference type="EMBL" id="MBT1705533.1"/>
    </source>
</evidence>
<evidence type="ECO:0000313" key="9">
    <source>
        <dbReference type="Proteomes" id="UP000772618"/>
    </source>
</evidence>
<dbReference type="RefSeq" id="WP_254155478.1">
    <property type="nucleotide sequence ID" value="NZ_JAHESD010000058.1"/>
</dbReference>
<proteinExistence type="inferred from homology"/>
<gene>
    <name evidence="8" type="ORF">KK060_19740</name>
</gene>